<dbReference type="PROSITE" id="PS00194">
    <property type="entry name" value="THIOREDOXIN_1"/>
    <property type="match status" value="1"/>
</dbReference>
<dbReference type="RefSeq" id="WP_317064213.1">
    <property type="nucleotide sequence ID" value="NZ_WBKO01000001.1"/>
</dbReference>
<dbReference type="NCBIfam" id="TIGR01068">
    <property type="entry name" value="thioredoxin"/>
    <property type="match status" value="1"/>
</dbReference>
<name>A0ABU3WZI5_9EURY</name>
<keyword evidence="4" id="KW-0676">Redox-active center</keyword>
<dbReference type="SUPFAM" id="SSF52833">
    <property type="entry name" value="Thioredoxin-like"/>
    <property type="match status" value="1"/>
</dbReference>
<dbReference type="InterPro" id="IPR017937">
    <property type="entry name" value="Thioredoxin_CS"/>
</dbReference>
<evidence type="ECO:0000259" key="5">
    <source>
        <dbReference type="PROSITE" id="PS51352"/>
    </source>
</evidence>
<evidence type="ECO:0000256" key="1">
    <source>
        <dbReference type="ARBA" id="ARBA00022448"/>
    </source>
</evidence>
<dbReference type="CDD" id="cd02947">
    <property type="entry name" value="TRX_family"/>
    <property type="match status" value="1"/>
</dbReference>
<dbReference type="PROSITE" id="PS51352">
    <property type="entry name" value="THIOREDOXIN_2"/>
    <property type="match status" value="1"/>
</dbReference>
<evidence type="ECO:0000313" key="7">
    <source>
        <dbReference type="Proteomes" id="UP001281203"/>
    </source>
</evidence>
<dbReference type="Proteomes" id="UP001281203">
    <property type="component" value="Unassembled WGS sequence"/>
</dbReference>
<evidence type="ECO:0000256" key="3">
    <source>
        <dbReference type="ARBA" id="ARBA00023157"/>
    </source>
</evidence>
<comment type="caution">
    <text evidence="6">The sequence shown here is derived from an EMBL/GenBank/DDBJ whole genome shotgun (WGS) entry which is preliminary data.</text>
</comment>
<dbReference type="InterPro" id="IPR036249">
    <property type="entry name" value="Thioredoxin-like_sf"/>
</dbReference>
<evidence type="ECO:0000256" key="2">
    <source>
        <dbReference type="ARBA" id="ARBA00022982"/>
    </source>
</evidence>
<gene>
    <name evidence="6" type="primary">trxA</name>
    <name evidence="6" type="ORF">F8E02_04170</name>
</gene>
<dbReference type="PANTHER" id="PTHR45663:SF11">
    <property type="entry name" value="GEO12009P1"/>
    <property type="match status" value="1"/>
</dbReference>
<dbReference type="InterPro" id="IPR005746">
    <property type="entry name" value="Thioredoxin"/>
</dbReference>
<evidence type="ECO:0000256" key="4">
    <source>
        <dbReference type="ARBA" id="ARBA00023284"/>
    </source>
</evidence>
<evidence type="ECO:0000313" key="6">
    <source>
        <dbReference type="EMBL" id="MDV2481214.1"/>
    </source>
</evidence>
<reference evidence="6 7" key="1">
    <citation type="submission" date="2019-10" db="EMBL/GenBank/DDBJ databases">
        <title>Isolation and characterization of Methanoculleus sp. Wushi-C6 from a hot spring well.</title>
        <authorList>
            <person name="Chen S.-C."/>
            <person name="Lan Z.-H."/>
            <person name="You Y.-T."/>
            <person name="Lai M.-C."/>
        </authorList>
    </citation>
    <scope>NUCLEOTIDE SEQUENCE [LARGE SCALE GENOMIC DNA]</scope>
    <source>
        <strain evidence="6 7">Wushi-C6</strain>
    </source>
</reference>
<keyword evidence="2" id="KW-0249">Electron transport</keyword>
<feature type="domain" description="Thioredoxin" evidence="5">
    <location>
        <begin position="25"/>
        <end position="136"/>
    </location>
</feature>
<keyword evidence="3" id="KW-1015">Disulfide bond</keyword>
<protein>
    <submittedName>
        <fullName evidence="6">Thioredoxin</fullName>
    </submittedName>
</protein>
<sequence>MDENRPVDDDLQRLREERLREMEARLMGGRGSVFELADDTFQEAVRAHTALVVDVWAEWCGPCRMVAPVIEDLARDFAGRVAFSKCNVDQSPRLAAQFSITAIPTLLFFSNGALVDRVVGALPREAIKARVMRAFG</sequence>
<dbReference type="InterPro" id="IPR013766">
    <property type="entry name" value="Thioredoxin_domain"/>
</dbReference>
<dbReference type="PRINTS" id="PR00421">
    <property type="entry name" value="THIOREDOXIN"/>
</dbReference>
<dbReference type="PANTHER" id="PTHR45663">
    <property type="entry name" value="GEO12009P1"/>
    <property type="match status" value="1"/>
</dbReference>
<keyword evidence="1" id="KW-0813">Transport</keyword>
<dbReference type="Pfam" id="PF00085">
    <property type="entry name" value="Thioredoxin"/>
    <property type="match status" value="1"/>
</dbReference>
<keyword evidence="7" id="KW-1185">Reference proteome</keyword>
<proteinExistence type="predicted"/>
<dbReference type="Gene3D" id="3.40.30.10">
    <property type="entry name" value="Glutaredoxin"/>
    <property type="match status" value="1"/>
</dbReference>
<accession>A0ABU3WZI5</accession>
<dbReference type="EMBL" id="WBKO01000001">
    <property type="protein sequence ID" value="MDV2481214.1"/>
    <property type="molecule type" value="Genomic_DNA"/>
</dbReference>
<organism evidence="6 7">
    <name type="scientific">Methanoculleus caldifontis</name>
    <dbReference type="NCBI Taxonomy" id="2651577"/>
    <lineage>
        <taxon>Archaea</taxon>
        <taxon>Methanobacteriati</taxon>
        <taxon>Methanobacteriota</taxon>
        <taxon>Stenosarchaea group</taxon>
        <taxon>Methanomicrobia</taxon>
        <taxon>Methanomicrobiales</taxon>
        <taxon>Methanomicrobiaceae</taxon>
        <taxon>Methanoculleus</taxon>
    </lineage>
</organism>